<sequence length="365" mass="40435">MNIILLGATGTTGKLVLEQLTKKNIKPILVGRSKEKLTVLSSQYDSLPIHIADAQNFDDLAEVVNEGDLLISTVGPFNELGRIPVKVAIEKGAHYIDSNGEPTFITHVYDEYKDQLKNSQSLILTSSGFDYVPGQFLGAKLANDLDEKVSTVNIFYTNQQGRFANLTTGTISSLFGALTEKGVFYNDNKHYQHFLGAKSHTIKTDGKIVKGISVAGTEGYELPTLYPHLSNVNVYLGWFGKFGGMIAGFNKLQHKLLKSRTYLKFTKKLLSAIKVPQRTCPKITAKDEDPSLVIAQAYDKDGALIQEYNLKGHNMYYYTGEIMAWMASKIKAGEINEYGVIGAVRAFGIDELEKAHAEIDFYVEK</sequence>
<reference evidence="3" key="1">
    <citation type="submission" date="2023-09" db="EMBL/GenBank/DDBJ databases">
        <authorList>
            <person name="Li S."/>
            <person name="Li X."/>
            <person name="Zhang C."/>
            <person name="Zhao Z."/>
        </authorList>
    </citation>
    <scope>NUCLEOTIDE SEQUENCE [LARGE SCALE GENOMIC DNA]</scope>
    <source>
        <strain evidence="3">SQ345</strain>
    </source>
</reference>
<evidence type="ECO:0000313" key="2">
    <source>
        <dbReference type="EMBL" id="WNC67096.1"/>
    </source>
</evidence>
<protein>
    <submittedName>
        <fullName evidence="2">Saccharopine dehydrogenase NADP-binding domain-containing protein</fullName>
    </submittedName>
</protein>
<gene>
    <name evidence="2" type="ORF">RI845_11230</name>
</gene>
<feature type="domain" description="Saccharopine dehydrogenase NADP binding" evidence="1">
    <location>
        <begin position="3"/>
        <end position="119"/>
    </location>
</feature>
<name>A0ABY9TE64_9GAMM</name>
<dbReference type="PANTHER" id="PTHR43781">
    <property type="entry name" value="SACCHAROPINE DEHYDROGENASE"/>
    <property type="match status" value="1"/>
</dbReference>
<accession>A0ABY9TE64</accession>
<dbReference type="Gene3D" id="3.40.50.720">
    <property type="entry name" value="NAD(P)-binding Rossmann-like Domain"/>
    <property type="match status" value="1"/>
</dbReference>
<evidence type="ECO:0000259" key="1">
    <source>
        <dbReference type="Pfam" id="PF03435"/>
    </source>
</evidence>
<organism evidence="2 3">
    <name type="scientific">Thalassotalea nanhaiensis</name>
    <dbReference type="NCBI Taxonomy" id="3065648"/>
    <lineage>
        <taxon>Bacteria</taxon>
        <taxon>Pseudomonadati</taxon>
        <taxon>Pseudomonadota</taxon>
        <taxon>Gammaproteobacteria</taxon>
        <taxon>Alteromonadales</taxon>
        <taxon>Colwelliaceae</taxon>
        <taxon>Thalassotalea</taxon>
    </lineage>
</organism>
<dbReference type="InterPro" id="IPR036291">
    <property type="entry name" value="NAD(P)-bd_dom_sf"/>
</dbReference>
<dbReference type="EMBL" id="CP134146">
    <property type="protein sequence ID" value="WNC67096.1"/>
    <property type="molecule type" value="Genomic_DNA"/>
</dbReference>
<dbReference type="SUPFAM" id="SSF51735">
    <property type="entry name" value="NAD(P)-binding Rossmann-fold domains"/>
    <property type="match status" value="1"/>
</dbReference>
<dbReference type="InterPro" id="IPR005097">
    <property type="entry name" value="Sacchrp_dh_NADP-bd"/>
</dbReference>
<dbReference type="RefSeq" id="WP_348386260.1">
    <property type="nucleotide sequence ID" value="NZ_CP134146.1"/>
</dbReference>
<dbReference type="Proteomes" id="UP001248581">
    <property type="component" value="Chromosome"/>
</dbReference>
<proteinExistence type="predicted"/>
<evidence type="ECO:0000313" key="3">
    <source>
        <dbReference type="Proteomes" id="UP001248581"/>
    </source>
</evidence>
<keyword evidence="3" id="KW-1185">Reference proteome</keyword>
<dbReference type="PANTHER" id="PTHR43781:SF1">
    <property type="entry name" value="SACCHAROPINE DEHYDROGENASE"/>
    <property type="match status" value="1"/>
</dbReference>
<dbReference type="Pfam" id="PF03435">
    <property type="entry name" value="Sacchrp_dh_NADP"/>
    <property type="match status" value="1"/>
</dbReference>